<keyword evidence="1" id="KW-0472">Membrane</keyword>
<dbReference type="AlphaFoldDB" id="A0A1G2DUI2"/>
<gene>
    <name evidence="2" type="ORF">A2494_04330</name>
</gene>
<comment type="caution">
    <text evidence="2">The sequence shown here is derived from an EMBL/GenBank/DDBJ whole genome shotgun (WGS) entry which is preliminary data.</text>
</comment>
<feature type="transmembrane region" description="Helical" evidence="1">
    <location>
        <begin position="90"/>
        <end position="112"/>
    </location>
</feature>
<dbReference type="PANTHER" id="PTHR37309">
    <property type="entry name" value="SLR0284 PROTEIN"/>
    <property type="match status" value="1"/>
</dbReference>
<evidence type="ECO:0008006" key="4">
    <source>
        <dbReference type="Google" id="ProtNLM"/>
    </source>
</evidence>
<feature type="transmembrane region" description="Helical" evidence="1">
    <location>
        <begin position="33"/>
        <end position="51"/>
    </location>
</feature>
<sequence length="121" mass="13200">MSTLIVKWLVTALSIFAVGNLLPGIHVPDYMTALWAALTLGILNAIVRPVLLLLTLPINLLTLGLFTFVLNGFMFWVATKIVHDFSVDNFWWAVLGAVIVSAISTVANRFFLGRDGKVGGE</sequence>
<name>A0A1G2DUI2_9BACT</name>
<dbReference type="Proteomes" id="UP000178106">
    <property type="component" value="Unassembled WGS sequence"/>
</dbReference>
<evidence type="ECO:0000313" key="2">
    <source>
        <dbReference type="EMBL" id="OGZ16540.1"/>
    </source>
</evidence>
<evidence type="ECO:0000256" key="1">
    <source>
        <dbReference type="SAM" id="Phobius"/>
    </source>
</evidence>
<keyword evidence="1" id="KW-0812">Transmembrane</keyword>
<protein>
    <recommendedName>
        <fullName evidence="4">Phage holin family protein</fullName>
    </recommendedName>
</protein>
<dbReference type="Pfam" id="PF04020">
    <property type="entry name" value="Phage_holin_4_2"/>
    <property type="match status" value="1"/>
</dbReference>
<reference evidence="2 3" key="1">
    <citation type="journal article" date="2016" name="Nat. Commun.">
        <title>Thousands of microbial genomes shed light on interconnected biogeochemical processes in an aquifer system.</title>
        <authorList>
            <person name="Anantharaman K."/>
            <person name="Brown C.T."/>
            <person name="Hug L.A."/>
            <person name="Sharon I."/>
            <person name="Castelle C.J."/>
            <person name="Probst A.J."/>
            <person name="Thomas B.C."/>
            <person name="Singh A."/>
            <person name="Wilkins M.J."/>
            <person name="Karaoz U."/>
            <person name="Brodie E.L."/>
            <person name="Williams K.H."/>
            <person name="Hubbard S.S."/>
            <person name="Banfield J.F."/>
        </authorList>
    </citation>
    <scope>NUCLEOTIDE SEQUENCE [LARGE SCALE GENOMIC DNA]</scope>
</reference>
<dbReference type="PANTHER" id="PTHR37309:SF1">
    <property type="entry name" value="SLR0284 PROTEIN"/>
    <property type="match status" value="1"/>
</dbReference>
<accession>A0A1G2DUI2</accession>
<dbReference type="InterPro" id="IPR007165">
    <property type="entry name" value="Phage_holin_4_2"/>
</dbReference>
<keyword evidence="1" id="KW-1133">Transmembrane helix</keyword>
<proteinExistence type="predicted"/>
<dbReference type="EMBL" id="MHLU01000172">
    <property type="protein sequence ID" value="OGZ16540.1"/>
    <property type="molecule type" value="Genomic_DNA"/>
</dbReference>
<feature type="transmembrane region" description="Helical" evidence="1">
    <location>
        <begin position="58"/>
        <end position="78"/>
    </location>
</feature>
<organism evidence="2 3">
    <name type="scientific">Candidatus Lloydbacteria bacterium RIFOXYC12_FULL_46_25</name>
    <dbReference type="NCBI Taxonomy" id="1798670"/>
    <lineage>
        <taxon>Bacteria</taxon>
        <taxon>Candidatus Lloydiibacteriota</taxon>
    </lineage>
</organism>
<evidence type="ECO:0000313" key="3">
    <source>
        <dbReference type="Proteomes" id="UP000178106"/>
    </source>
</evidence>